<dbReference type="EMBL" id="CAXAMN010021562">
    <property type="protein sequence ID" value="CAK9060824.1"/>
    <property type="molecule type" value="Genomic_DNA"/>
</dbReference>
<gene>
    <name evidence="2" type="ORF">CCMP2556_LOCUS29883</name>
    <name evidence="3" type="ORF">CCMP2556_LOCUS29929</name>
</gene>
<organism evidence="2 4">
    <name type="scientific">Durusdinium trenchii</name>
    <dbReference type="NCBI Taxonomy" id="1381693"/>
    <lineage>
        <taxon>Eukaryota</taxon>
        <taxon>Sar</taxon>
        <taxon>Alveolata</taxon>
        <taxon>Dinophyceae</taxon>
        <taxon>Suessiales</taxon>
        <taxon>Symbiodiniaceae</taxon>
        <taxon>Durusdinium</taxon>
    </lineage>
</organism>
<feature type="region of interest" description="Disordered" evidence="1">
    <location>
        <begin position="128"/>
        <end position="183"/>
    </location>
</feature>
<evidence type="ECO:0000313" key="3">
    <source>
        <dbReference type="EMBL" id="CAK9060824.1"/>
    </source>
</evidence>
<comment type="caution">
    <text evidence="2">The sequence shown here is derived from an EMBL/GenBank/DDBJ whole genome shotgun (WGS) entry which is preliminary data.</text>
</comment>
<protein>
    <submittedName>
        <fullName evidence="2">Uncharacterized protein</fullName>
    </submittedName>
</protein>
<dbReference type="Proteomes" id="UP001642484">
    <property type="component" value="Unassembled WGS sequence"/>
</dbReference>
<name>A0ABP0NAY5_9DINO</name>
<feature type="compositionally biased region" description="Basic and acidic residues" evidence="1">
    <location>
        <begin position="128"/>
        <end position="142"/>
    </location>
</feature>
<evidence type="ECO:0000256" key="1">
    <source>
        <dbReference type="SAM" id="MobiDB-lite"/>
    </source>
</evidence>
<keyword evidence="4" id="KW-1185">Reference proteome</keyword>
<sequence>MAQGWKAFTPKEVDTRLCQARTWCHGRGGQCTNVATSEHRLCTSHEKQLTGKGLAHGFVTGPIPASKLQEFEVFALQLARSTERSTFAQPAPRSRADLPGKRCLVDVEISGREDEISKSKRLRYLRMKERQGNHGPDKRPFQERLQQSRLVRPASSTSSSSSDSSSDSESTARSCGHAQRSAERASRARACAERIRGLLSLGSQNAVSRLGPEGLKCIW</sequence>
<proteinExistence type="predicted"/>
<accession>A0ABP0NAY5</accession>
<evidence type="ECO:0000313" key="2">
    <source>
        <dbReference type="EMBL" id="CAK9060749.1"/>
    </source>
</evidence>
<reference evidence="2 4" key="1">
    <citation type="submission" date="2024-02" db="EMBL/GenBank/DDBJ databases">
        <authorList>
            <person name="Chen Y."/>
            <person name="Shah S."/>
            <person name="Dougan E. K."/>
            <person name="Thang M."/>
            <person name="Chan C."/>
        </authorList>
    </citation>
    <scope>NUCLEOTIDE SEQUENCE [LARGE SCALE GENOMIC DNA]</scope>
</reference>
<feature type="compositionally biased region" description="Low complexity" evidence="1">
    <location>
        <begin position="155"/>
        <end position="171"/>
    </location>
</feature>
<dbReference type="EMBL" id="CAXAMN010021551">
    <property type="protein sequence ID" value="CAK9060749.1"/>
    <property type="molecule type" value="Genomic_DNA"/>
</dbReference>
<evidence type="ECO:0000313" key="4">
    <source>
        <dbReference type="Proteomes" id="UP001642484"/>
    </source>
</evidence>